<evidence type="ECO:0000256" key="2">
    <source>
        <dbReference type="PROSITE-ProRule" id="PRU00169"/>
    </source>
</evidence>
<dbReference type="SUPFAM" id="SSF52172">
    <property type="entry name" value="CheY-like"/>
    <property type="match status" value="1"/>
</dbReference>
<dbReference type="PROSITE" id="PS50110">
    <property type="entry name" value="RESPONSE_REGULATORY"/>
    <property type="match status" value="1"/>
</dbReference>
<keyword evidence="1 2" id="KW-0597">Phosphoprotein</keyword>
<feature type="domain" description="Response regulatory" evidence="3">
    <location>
        <begin position="15"/>
        <end position="131"/>
    </location>
</feature>
<evidence type="ECO:0000313" key="5">
    <source>
        <dbReference type="Proteomes" id="UP000623440"/>
    </source>
</evidence>
<dbReference type="PANTHER" id="PTHR44591:SF22">
    <property type="entry name" value="CHEY SUBFAMILY"/>
    <property type="match status" value="1"/>
</dbReference>
<evidence type="ECO:0000313" key="4">
    <source>
        <dbReference type="EMBL" id="MBD2536774.1"/>
    </source>
</evidence>
<feature type="modified residue" description="4-aspartylphosphate" evidence="2">
    <location>
        <position position="64"/>
    </location>
</feature>
<dbReference type="InterPro" id="IPR050595">
    <property type="entry name" value="Bact_response_regulator"/>
</dbReference>
<sequence length="137" mass="15275">MVVKRGVKQDSTNKLILVCDDVADNCFFFQTLLEMEGYEVEIVESGAAALAFLESKIPDLLLLDVMMPDMDGYEVARRIQNNPILQQILSILLITANEEAFFRKEADVKVAGIIRKPVEPDALIGYVQAALQLGHHL</sequence>
<dbReference type="InterPro" id="IPR011006">
    <property type="entry name" value="CheY-like_superfamily"/>
</dbReference>
<dbReference type="RefSeq" id="WP_190947438.1">
    <property type="nucleotide sequence ID" value="NZ_JACJSI010000548.1"/>
</dbReference>
<dbReference type="EMBL" id="JACJSI010000548">
    <property type="protein sequence ID" value="MBD2536774.1"/>
    <property type="molecule type" value="Genomic_DNA"/>
</dbReference>
<comment type="caution">
    <text evidence="4">The sequence shown here is derived from an EMBL/GenBank/DDBJ whole genome shotgun (WGS) entry which is preliminary data.</text>
</comment>
<dbReference type="SMART" id="SM00448">
    <property type="entry name" value="REC"/>
    <property type="match status" value="1"/>
</dbReference>
<evidence type="ECO:0000259" key="3">
    <source>
        <dbReference type="PROSITE" id="PS50110"/>
    </source>
</evidence>
<reference evidence="4 5" key="1">
    <citation type="journal article" date="2020" name="ISME J.">
        <title>Comparative genomics reveals insights into cyanobacterial evolution and habitat adaptation.</title>
        <authorList>
            <person name="Chen M.Y."/>
            <person name="Teng W.K."/>
            <person name="Zhao L."/>
            <person name="Hu C.X."/>
            <person name="Zhou Y.K."/>
            <person name="Han B.P."/>
            <person name="Song L.R."/>
            <person name="Shu W.S."/>
        </authorList>
    </citation>
    <scope>NUCLEOTIDE SEQUENCE [LARGE SCALE GENOMIC DNA]</scope>
    <source>
        <strain evidence="4 5">FACHB-838</strain>
    </source>
</reference>
<dbReference type="InterPro" id="IPR001789">
    <property type="entry name" value="Sig_transdc_resp-reg_receiver"/>
</dbReference>
<gene>
    <name evidence="4" type="ORF">H6G97_49065</name>
</gene>
<dbReference type="Gene3D" id="3.40.50.2300">
    <property type="match status" value="1"/>
</dbReference>
<dbReference type="Pfam" id="PF00072">
    <property type="entry name" value="Response_reg"/>
    <property type="match status" value="1"/>
</dbReference>
<dbReference type="PANTHER" id="PTHR44591">
    <property type="entry name" value="STRESS RESPONSE REGULATOR PROTEIN 1"/>
    <property type="match status" value="1"/>
</dbReference>
<evidence type="ECO:0000256" key="1">
    <source>
        <dbReference type="ARBA" id="ARBA00022553"/>
    </source>
</evidence>
<organism evidence="4 5">
    <name type="scientific">Nostoc flagelliforme FACHB-838</name>
    <dbReference type="NCBI Taxonomy" id="2692904"/>
    <lineage>
        <taxon>Bacteria</taxon>
        <taxon>Bacillati</taxon>
        <taxon>Cyanobacteriota</taxon>
        <taxon>Cyanophyceae</taxon>
        <taxon>Nostocales</taxon>
        <taxon>Nostocaceae</taxon>
        <taxon>Nostoc</taxon>
    </lineage>
</organism>
<keyword evidence="5" id="KW-1185">Reference proteome</keyword>
<protein>
    <submittedName>
        <fullName evidence="4">Response regulator</fullName>
    </submittedName>
</protein>
<name>A0ABR8E863_9NOSO</name>
<proteinExistence type="predicted"/>
<accession>A0ABR8E863</accession>
<dbReference type="Proteomes" id="UP000623440">
    <property type="component" value="Unassembled WGS sequence"/>
</dbReference>